<dbReference type="PROSITE" id="PS50846">
    <property type="entry name" value="HMA_2"/>
    <property type="match status" value="1"/>
</dbReference>
<dbReference type="EMBL" id="JAEQNE010000002">
    <property type="protein sequence ID" value="MBL0391223.1"/>
    <property type="molecule type" value="Genomic_DNA"/>
</dbReference>
<comment type="caution">
    <text evidence="2">The sequence shown here is derived from an EMBL/GenBank/DDBJ whole genome shotgun (WGS) entry which is preliminary data.</text>
</comment>
<keyword evidence="3" id="KW-1185">Reference proteome</keyword>
<evidence type="ECO:0000313" key="3">
    <source>
        <dbReference type="Proteomes" id="UP000599109"/>
    </source>
</evidence>
<dbReference type="InterPro" id="IPR006121">
    <property type="entry name" value="HMA_dom"/>
</dbReference>
<reference evidence="2 3" key="1">
    <citation type="journal article" date="2017" name="Int. J. Syst. Evol. Microbiol.">
        <title>Ramlibacter monticola sp. nov., isolated from forest soil.</title>
        <authorList>
            <person name="Chaudhary D.K."/>
            <person name="Kim J."/>
        </authorList>
    </citation>
    <scope>NUCLEOTIDE SEQUENCE [LARGE SCALE GENOMIC DNA]</scope>
    <source>
        <strain evidence="2 3">KACC 19175</strain>
    </source>
</reference>
<evidence type="ECO:0000313" key="2">
    <source>
        <dbReference type="EMBL" id="MBL0391223.1"/>
    </source>
</evidence>
<evidence type="ECO:0000259" key="1">
    <source>
        <dbReference type="PROSITE" id="PS50846"/>
    </source>
</evidence>
<sequence length="70" mass="7371">MLAIRINDMTCGGCAKRVQRAIAAVDAHAQVEVSIVQRLVRISATKPPAALLAAIRDAGYTPEEVTEPAA</sequence>
<accession>A0A936YXN0</accession>
<dbReference type="GO" id="GO:0046872">
    <property type="term" value="F:metal ion binding"/>
    <property type="evidence" value="ECO:0007669"/>
    <property type="project" value="InterPro"/>
</dbReference>
<name>A0A936YXN0_9BURK</name>
<dbReference type="SUPFAM" id="SSF55008">
    <property type="entry name" value="HMA, heavy metal-associated domain"/>
    <property type="match status" value="1"/>
</dbReference>
<protein>
    <submittedName>
        <fullName evidence="2">Heavy-metal-associated domain-containing protein</fullName>
    </submittedName>
</protein>
<feature type="domain" description="HMA" evidence="1">
    <location>
        <begin position="1"/>
        <end position="63"/>
    </location>
</feature>
<organism evidence="2 3">
    <name type="scientific">Ramlibacter monticola</name>
    <dbReference type="NCBI Taxonomy" id="1926872"/>
    <lineage>
        <taxon>Bacteria</taxon>
        <taxon>Pseudomonadati</taxon>
        <taxon>Pseudomonadota</taxon>
        <taxon>Betaproteobacteria</taxon>
        <taxon>Burkholderiales</taxon>
        <taxon>Comamonadaceae</taxon>
        <taxon>Ramlibacter</taxon>
    </lineage>
</organism>
<dbReference type="AlphaFoldDB" id="A0A936YXN0"/>
<gene>
    <name evidence="2" type="ORF">JJ685_08740</name>
</gene>
<dbReference type="CDD" id="cd00371">
    <property type="entry name" value="HMA"/>
    <property type="match status" value="1"/>
</dbReference>
<dbReference type="Pfam" id="PF00403">
    <property type="entry name" value="HMA"/>
    <property type="match status" value="1"/>
</dbReference>
<proteinExistence type="predicted"/>
<dbReference type="InterPro" id="IPR036163">
    <property type="entry name" value="HMA_dom_sf"/>
</dbReference>
<dbReference type="Gene3D" id="3.30.70.100">
    <property type="match status" value="1"/>
</dbReference>
<dbReference type="Proteomes" id="UP000599109">
    <property type="component" value="Unassembled WGS sequence"/>
</dbReference>